<organism evidence="3">
    <name type="scientific">Eutreptiella gymnastica</name>
    <dbReference type="NCBI Taxonomy" id="73025"/>
    <lineage>
        <taxon>Eukaryota</taxon>
        <taxon>Discoba</taxon>
        <taxon>Euglenozoa</taxon>
        <taxon>Euglenida</taxon>
        <taxon>Spirocuta</taxon>
        <taxon>Euglenophyceae</taxon>
        <taxon>Eutreptiales</taxon>
        <taxon>Eutreptiaceae</taxon>
        <taxon>Eutreptiella</taxon>
    </lineage>
</organism>
<proteinExistence type="predicted"/>
<dbReference type="Gene3D" id="2.60.120.590">
    <property type="entry name" value="Alpha-ketoglutarate-dependent dioxygenase AlkB-like"/>
    <property type="match status" value="1"/>
</dbReference>
<dbReference type="InterPro" id="IPR032857">
    <property type="entry name" value="ALKBH4"/>
</dbReference>
<feature type="region of interest" description="Disordered" evidence="1">
    <location>
        <begin position="45"/>
        <end position="69"/>
    </location>
</feature>
<evidence type="ECO:0000313" key="3">
    <source>
        <dbReference type="EMBL" id="CAD9007732.1"/>
    </source>
</evidence>
<sequence>MTAACISAGTKFGSIEQLVTLRQEEDILASQPDTAESKVETWVVDPPTREEPHHDANPENATDEVAQTEDKDVPPALLWSSHPEDDMVTYTKDSESKYKFGTIYTPTPKDMELQRELATMEHVEAPEGLKFIPNYISESEEQSLLQLARGWTWDQEVSTRQTAQFGFHYEYKTQNIREGRPWPGEIDRLKTKLVEDKIFQKTPDEMIATKLTPPQGFGAHIDHTKHFGPTIVNLGMYSDINVILIDWENRRYHVLRSERRSLIVLEGDARYKYAHAIMGGLEDEWKHHIYARGLRISLTLRNMILQRDAEESQ</sequence>
<dbReference type="InterPro" id="IPR037151">
    <property type="entry name" value="AlkB-like_sf"/>
</dbReference>
<dbReference type="EMBL" id="HBGA01051187">
    <property type="protein sequence ID" value="CAD9007732.1"/>
    <property type="molecule type" value="Transcribed_RNA"/>
</dbReference>
<dbReference type="SUPFAM" id="SSF51197">
    <property type="entry name" value="Clavaminate synthase-like"/>
    <property type="match status" value="1"/>
</dbReference>
<dbReference type="GO" id="GO:0070988">
    <property type="term" value="P:demethylation"/>
    <property type="evidence" value="ECO:0007669"/>
    <property type="project" value="InterPro"/>
</dbReference>
<name>A0A7S1IC66_9EUGL</name>
<feature type="compositionally biased region" description="Basic and acidic residues" evidence="1">
    <location>
        <begin position="47"/>
        <end position="57"/>
    </location>
</feature>
<dbReference type="PANTHER" id="PTHR12463">
    <property type="entry name" value="OXYGENASE-RELATED"/>
    <property type="match status" value="1"/>
</dbReference>
<dbReference type="Pfam" id="PF13532">
    <property type="entry name" value="2OG-FeII_Oxy_2"/>
    <property type="match status" value="1"/>
</dbReference>
<reference evidence="3" key="1">
    <citation type="submission" date="2021-01" db="EMBL/GenBank/DDBJ databases">
        <authorList>
            <person name="Corre E."/>
            <person name="Pelletier E."/>
            <person name="Niang G."/>
            <person name="Scheremetjew M."/>
            <person name="Finn R."/>
            <person name="Kale V."/>
            <person name="Holt S."/>
            <person name="Cochrane G."/>
            <person name="Meng A."/>
            <person name="Brown T."/>
            <person name="Cohen L."/>
        </authorList>
    </citation>
    <scope>NUCLEOTIDE SEQUENCE</scope>
    <source>
        <strain evidence="3">NIES-381</strain>
    </source>
</reference>
<protein>
    <recommendedName>
        <fullName evidence="2">Alpha-ketoglutarate-dependent dioxygenase AlkB-like domain-containing protein</fullName>
    </recommendedName>
</protein>
<dbReference type="PANTHER" id="PTHR12463:SF1">
    <property type="entry name" value="2-OXOGLUTARATE AND FE-DEPENDENT OXYGENASE FAMILY PROTEIN"/>
    <property type="match status" value="1"/>
</dbReference>
<dbReference type="AlphaFoldDB" id="A0A7S1IC66"/>
<evidence type="ECO:0000259" key="2">
    <source>
        <dbReference type="Pfam" id="PF13532"/>
    </source>
</evidence>
<dbReference type="GO" id="GO:0016491">
    <property type="term" value="F:oxidoreductase activity"/>
    <property type="evidence" value="ECO:0007669"/>
    <property type="project" value="TreeGrafter"/>
</dbReference>
<dbReference type="InterPro" id="IPR027450">
    <property type="entry name" value="AlkB-like"/>
</dbReference>
<accession>A0A7S1IC66</accession>
<gene>
    <name evidence="3" type="ORF">EGYM00392_LOCUS18825</name>
</gene>
<feature type="domain" description="Alpha-ketoglutarate-dependent dioxygenase AlkB-like" evidence="2">
    <location>
        <begin position="159"/>
        <end position="301"/>
    </location>
</feature>
<evidence type="ECO:0000256" key="1">
    <source>
        <dbReference type="SAM" id="MobiDB-lite"/>
    </source>
</evidence>
<dbReference type="GO" id="GO:0032451">
    <property type="term" value="F:demethylase activity"/>
    <property type="evidence" value="ECO:0007669"/>
    <property type="project" value="TreeGrafter"/>
</dbReference>